<keyword evidence="1" id="KW-0175">Coiled coil</keyword>
<feature type="compositionally biased region" description="Basic and acidic residues" evidence="2">
    <location>
        <begin position="559"/>
        <end position="572"/>
    </location>
</feature>
<dbReference type="FunCoup" id="A0A2I4EZ98">
    <property type="interactions" value="780"/>
</dbReference>
<gene>
    <name evidence="4" type="primary">LOC108994088</name>
</gene>
<dbReference type="OrthoDB" id="1735671at2759"/>
<dbReference type="STRING" id="51240.A0A2I4EZ98"/>
<evidence type="ECO:0000256" key="2">
    <source>
        <dbReference type="SAM" id="MobiDB-lite"/>
    </source>
</evidence>
<dbReference type="PROSITE" id="PS51257">
    <property type="entry name" value="PROKAR_LIPOPROTEIN"/>
    <property type="match status" value="1"/>
</dbReference>
<reference evidence="4" key="1">
    <citation type="submission" date="2025-08" db="UniProtKB">
        <authorList>
            <consortium name="RefSeq"/>
        </authorList>
    </citation>
    <scope>IDENTIFICATION</scope>
    <source>
        <tissue evidence="4">Leaves</tissue>
    </source>
</reference>
<evidence type="ECO:0000313" key="3">
    <source>
        <dbReference type="Proteomes" id="UP000235220"/>
    </source>
</evidence>
<dbReference type="KEGG" id="jre:108994088"/>
<dbReference type="AlphaFoldDB" id="A0A2I4EZ98"/>
<feature type="coiled-coil region" evidence="1">
    <location>
        <begin position="85"/>
        <end position="254"/>
    </location>
</feature>
<name>A0A2I4EZ98_JUGRE</name>
<dbReference type="RefSeq" id="XP_018824725.2">
    <property type="nucleotide sequence ID" value="XM_018969180.2"/>
</dbReference>
<feature type="region of interest" description="Disordered" evidence="2">
    <location>
        <begin position="559"/>
        <end position="583"/>
    </location>
</feature>
<sequence length="821" mass="94039">MDENKSSGLYSVESDKSDTLYPMCFGVSCAFFALQLLSNSEVEDERWSGICDKMLQGSAQLLGLLVWKVQREGANGGKCELLLKLETAEKEVDELKKRRHEDARANEKVVSIFAAQEQGWLNERKKLRQQIGALMNELRVLEKKKGEAIFELNEKLKNVETMLQGNDKVVEDEKQQKRELEEKLKEAEKVVEDLRGTAKREAQEHSSELWKHKMAFIEVVSNQRQLEAEMGRLIRQVETRKQELGVVLKQKEEAVLMAQKMSIEMVKMQQDLEQKDKILSAMLRKSKLDIAEKQMFLKEVKLSKAKRKQAELETERWRSVSESKHERNSLRSMLANQLNSRLDVYTSARGVHPSATGSSNTGKTRSQSTDLAFEFGHLGLKKDRKKSELSQLSEDFSLEGNEELADIKQLEGWVHSEAEKYATVIQQRHHLELDAFAEQMRIKDEKLKTFHWQLLSMELESKRLQSHIRELNEDMSQLRHDNMKLEALLLEQEEELAFFKEQLKSRLKCLNCQNSKSSSFLHSPAIAHDTRSPEDRIIKEQPCETEQETKTKCLVDKYQEEDTQNEETKHSNDVSLTTQSSEEELGDAKDIVIAHVGRVQERCTSPVEIDTSERLAPPNLPSDKKNSSPWRMDIHALGVSYKIKRLKQQLLMFERLSGKQESNEDTGSNDNRQIGMKGFISLMSSLNKQVGRYQFLQGKADDLCKRMHENNLNVNHGHSSIARAKEDTKALEHFLEETIQLQRYTVATGQKLLEIQSNVGSGFVEVAEELIKTANFDMKSFAESVGTLFQEVQKGLEVRISRIIGDLGGTLACEGMLHLRS</sequence>
<dbReference type="PANTHER" id="PTHR47747:SF2">
    <property type="entry name" value="RIBONUCLEASE P PROTEIN SUBUNIT P38-LIKE PROTEIN"/>
    <property type="match status" value="1"/>
</dbReference>
<proteinExistence type="predicted"/>
<keyword evidence="3" id="KW-1185">Reference proteome</keyword>
<dbReference type="Proteomes" id="UP000235220">
    <property type="component" value="Chromosome 13"/>
</dbReference>
<organism evidence="3 4">
    <name type="scientific">Juglans regia</name>
    <name type="common">English walnut</name>
    <dbReference type="NCBI Taxonomy" id="51240"/>
    <lineage>
        <taxon>Eukaryota</taxon>
        <taxon>Viridiplantae</taxon>
        <taxon>Streptophyta</taxon>
        <taxon>Embryophyta</taxon>
        <taxon>Tracheophyta</taxon>
        <taxon>Spermatophyta</taxon>
        <taxon>Magnoliopsida</taxon>
        <taxon>eudicotyledons</taxon>
        <taxon>Gunneridae</taxon>
        <taxon>Pentapetalae</taxon>
        <taxon>rosids</taxon>
        <taxon>fabids</taxon>
        <taxon>Fagales</taxon>
        <taxon>Juglandaceae</taxon>
        <taxon>Juglans</taxon>
    </lineage>
</organism>
<dbReference type="GeneID" id="108994088"/>
<dbReference type="PANTHER" id="PTHR47747">
    <property type="entry name" value="RIBONUCLEASE P PROTEIN SUBUNIT P38-LIKE PROTEIN"/>
    <property type="match status" value="1"/>
</dbReference>
<accession>A0A2I4EZ98</accession>
<evidence type="ECO:0000256" key="1">
    <source>
        <dbReference type="SAM" id="Coils"/>
    </source>
</evidence>
<feature type="coiled-coil region" evidence="1">
    <location>
        <begin position="454"/>
        <end position="502"/>
    </location>
</feature>
<protein>
    <submittedName>
        <fullName evidence="4">Interaptin isoform X1</fullName>
    </submittedName>
</protein>
<dbReference type="Gramene" id="Jr13_23370_p1">
    <property type="protein sequence ID" value="cds.Jr13_23370_p1"/>
    <property type="gene ID" value="Jr13_23370"/>
</dbReference>
<evidence type="ECO:0000313" key="4">
    <source>
        <dbReference type="RefSeq" id="XP_018824725.2"/>
    </source>
</evidence>